<sequence>MPLAFLKTYGSVMALVKFQSIFLLLPDDFPPPHPSSKFIGINLQVCFVLVTLTCHNIPEYRRCSSNSDIFYTDNSGHVIDLVNDPLPDVKISEEDKKKNLELLEEAKKVSERFLTRRGRKSRSSLPESPTAVSPTLSPKVSPVASRSNSLTLPSGKMIIESLREEKTSKIIKSSHFQEHILMRNQNLVGLKLPELSEAVEQEKGPSPLPSPTEEEETKNSSDVMPSIPDVLLRKLRVHKSLPGSSPPLTEKEVENVFVQLSLAFRNDSYTLESRIHQAERERNLTEENAEKELENFKAAITSSAHLWHHYEHREAYQKLLEDIAVLRRLAARLSSRAEMVGAVRQEKRMSKATEVMMQYVENLKRTYEKDHAELMEFKKLANQNSSRSYGASEDGVPRSSRSMSLTVGKNMPRRRVSVAVVPKFNSLNIPGQSPTASPIPSMPSLSESPSNGRSNLTSTPALPALLENGKSNGEPDCETSASVVTQSGLEEISPEMKAKIEEEAYNKGYQEALKKTKELQELKEEDEETPKESHDEHEESENEDEIKNLKSSRLEVVVNYLYILYPKLCKHWNVLWLVVAAIVIFAVVLGIYHSYNSCDEKSEAPEGKASCSAAHQYSWWNSGFRQEQRTE</sequence>
<dbReference type="GO" id="GO:0019934">
    <property type="term" value="P:cGMP-mediated signaling"/>
    <property type="evidence" value="ECO:0007669"/>
    <property type="project" value="TreeGrafter"/>
</dbReference>
<evidence type="ECO:0000256" key="9">
    <source>
        <dbReference type="SAM" id="MobiDB-lite"/>
    </source>
</evidence>
<dbReference type="GO" id="GO:0005737">
    <property type="term" value="C:cytoplasm"/>
    <property type="evidence" value="ECO:0007669"/>
    <property type="project" value="UniProtKB-SubCell"/>
</dbReference>
<proteinExistence type="predicted"/>
<feature type="compositionally biased region" description="Polar residues" evidence="9">
    <location>
        <begin position="479"/>
        <end position="488"/>
    </location>
</feature>
<evidence type="ECO:0000256" key="3">
    <source>
        <dbReference type="ARBA" id="ARBA00022490"/>
    </source>
</evidence>
<protein>
    <submittedName>
        <fullName evidence="11">Inositol 1,4,5-triphosphate receptor associated 1</fullName>
    </submittedName>
</protein>
<keyword evidence="3" id="KW-0963">Cytoplasm</keyword>
<feature type="coiled-coil region" evidence="8">
    <location>
        <begin position="275"/>
        <end position="336"/>
    </location>
</feature>
<keyword evidence="6 8" id="KW-0175">Coiled coil</keyword>
<evidence type="ECO:0000313" key="11">
    <source>
        <dbReference type="Ensembl" id="ENSCMUP00000012375.2"/>
    </source>
</evidence>
<name>A0A8C3DUV5_CORMO</name>
<feature type="region of interest" description="Disordered" evidence="9">
    <location>
        <begin position="425"/>
        <end position="488"/>
    </location>
</feature>
<accession>A0A8U7NJ29</accession>
<reference evidence="12" key="1">
    <citation type="submission" date="2019-10" db="EMBL/GenBank/DDBJ databases">
        <title>Corvus moneduloides (New Caledonian crow) genome, bCorMon1, primary haplotype.</title>
        <authorList>
            <person name="Rutz C."/>
            <person name="Fungtammasan C."/>
            <person name="Mountcastle J."/>
            <person name="Formenti G."/>
            <person name="Chow W."/>
            <person name="Howe K."/>
            <person name="Steele M.P."/>
            <person name="Fernandes J."/>
            <person name="Gilbert M.T.P."/>
            <person name="Fedrigo O."/>
            <person name="Jarvis E.D."/>
            <person name="Gemmell N."/>
        </authorList>
    </citation>
    <scope>NUCLEOTIDE SEQUENCE [LARGE SCALE GENOMIC DNA]</scope>
</reference>
<keyword evidence="7 10" id="KW-0472">Membrane</keyword>
<comment type="subcellular location">
    <subcellularLocation>
        <location evidence="2">Cytoplasm</location>
    </subcellularLocation>
    <subcellularLocation>
        <location evidence="1">Membrane</location>
        <topology evidence="1">Single-pass membrane protein</topology>
    </subcellularLocation>
</comment>
<dbReference type="PANTHER" id="PTHR15352:SF2">
    <property type="entry name" value="INOSITOL 1,4,5-TRIPHOSPHATE RECEPTOR ASSOCIATED 1"/>
    <property type="match status" value="1"/>
</dbReference>
<dbReference type="Pfam" id="PF05781">
    <property type="entry name" value="MRVI1"/>
    <property type="match status" value="1"/>
</dbReference>
<keyword evidence="12" id="KW-1185">Reference proteome</keyword>
<dbReference type="GO" id="GO:0016020">
    <property type="term" value="C:membrane"/>
    <property type="evidence" value="ECO:0007669"/>
    <property type="project" value="UniProtKB-SubCell"/>
</dbReference>
<reference evidence="11" key="2">
    <citation type="submission" date="2025-08" db="UniProtKB">
        <authorList>
            <consortium name="Ensembl"/>
        </authorList>
    </citation>
    <scope>IDENTIFICATION</scope>
</reference>
<evidence type="ECO:0000256" key="8">
    <source>
        <dbReference type="SAM" id="Coils"/>
    </source>
</evidence>
<feature type="region of interest" description="Disordered" evidence="9">
    <location>
        <begin position="520"/>
        <end position="547"/>
    </location>
</feature>
<reference evidence="11" key="3">
    <citation type="submission" date="2025-09" db="UniProtKB">
        <authorList>
            <consortium name="Ensembl"/>
        </authorList>
    </citation>
    <scope>IDENTIFICATION</scope>
</reference>
<feature type="region of interest" description="Disordered" evidence="9">
    <location>
        <begin position="199"/>
        <end position="224"/>
    </location>
</feature>
<dbReference type="AlphaFoldDB" id="A0A8C3DUV5"/>
<evidence type="ECO:0000256" key="6">
    <source>
        <dbReference type="ARBA" id="ARBA00023054"/>
    </source>
</evidence>
<evidence type="ECO:0000256" key="1">
    <source>
        <dbReference type="ARBA" id="ARBA00004167"/>
    </source>
</evidence>
<evidence type="ECO:0000313" key="12">
    <source>
        <dbReference type="Proteomes" id="UP000694553"/>
    </source>
</evidence>
<organism evidence="11 12">
    <name type="scientific">Corvus moneduloides</name>
    <name type="common">New Caledonian crow</name>
    <dbReference type="NCBI Taxonomy" id="1196302"/>
    <lineage>
        <taxon>Eukaryota</taxon>
        <taxon>Metazoa</taxon>
        <taxon>Chordata</taxon>
        <taxon>Craniata</taxon>
        <taxon>Vertebrata</taxon>
        <taxon>Euteleostomi</taxon>
        <taxon>Archelosauria</taxon>
        <taxon>Archosauria</taxon>
        <taxon>Dinosauria</taxon>
        <taxon>Saurischia</taxon>
        <taxon>Theropoda</taxon>
        <taxon>Coelurosauria</taxon>
        <taxon>Aves</taxon>
        <taxon>Neognathae</taxon>
        <taxon>Neoaves</taxon>
        <taxon>Telluraves</taxon>
        <taxon>Australaves</taxon>
        <taxon>Passeriformes</taxon>
        <taxon>Corvoidea</taxon>
        <taxon>Corvidae</taxon>
        <taxon>Corvus</taxon>
    </lineage>
</organism>
<feature type="transmembrane region" description="Helical" evidence="10">
    <location>
        <begin position="574"/>
        <end position="592"/>
    </location>
</feature>
<gene>
    <name evidence="11" type="primary">IRAG1</name>
</gene>
<feature type="region of interest" description="Disordered" evidence="9">
    <location>
        <begin position="114"/>
        <end position="148"/>
    </location>
</feature>
<feature type="compositionally biased region" description="Polar residues" evidence="9">
    <location>
        <begin position="123"/>
        <end position="148"/>
    </location>
</feature>
<dbReference type="Ensembl" id="ENSCMUT00000013300.2">
    <property type="protein sequence ID" value="ENSCMUP00000012375.2"/>
    <property type="gene ID" value="ENSCMUG00000007678.2"/>
</dbReference>
<evidence type="ECO:0000256" key="10">
    <source>
        <dbReference type="SAM" id="Phobius"/>
    </source>
</evidence>
<accession>A0A8C3DUV5</accession>
<evidence type="ECO:0000256" key="2">
    <source>
        <dbReference type="ARBA" id="ARBA00004496"/>
    </source>
</evidence>
<feature type="region of interest" description="Disordered" evidence="9">
    <location>
        <begin position="384"/>
        <end position="406"/>
    </location>
</feature>
<dbReference type="Proteomes" id="UP000694553">
    <property type="component" value="Unassembled WGS sequence"/>
</dbReference>
<evidence type="ECO:0000256" key="7">
    <source>
        <dbReference type="ARBA" id="ARBA00023136"/>
    </source>
</evidence>
<evidence type="ECO:0000256" key="4">
    <source>
        <dbReference type="ARBA" id="ARBA00022692"/>
    </source>
</evidence>
<dbReference type="PANTHER" id="PTHR15352">
    <property type="entry name" value="LYMPHOID-RESTRICTED MEMBRANE PROTEIN, JAW1"/>
    <property type="match status" value="1"/>
</dbReference>
<dbReference type="InterPro" id="IPR008677">
    <property type="entry name" value="MRVI1"/>
</dbReference>
<evidence type="ECO:0000256" key="5">
    <source>
        <dbReference type="ARBA" id="ARBA00022989"/>
    </source>
</evidence>
<feature type="compositionally biased region" description="Polar residues" evidence="9">
    <location>
        <begin position="425"/>
        <end position="460"/>
    </location>
</feature>
<keyword evidence="5 10" id="KW-1133">Transmembrane helix</keyword>
<keyword evidence="4 10" id="KW-0812">Transmembrane</keyword>